<evidence type="ECO:0000313" key="3">
    <source>
        <dbReference type="EMBL" id="TWO68422.1"/>
    </source>
</evidence>
<dbReference type="InterPro" id="IPR036188">
    <property type="entry name" value="FAD/NAD-bd_sf"/>
</dbReference>
<comment type="caution">
    <text evidence="3">The sequence shown here is derived from an EMBL/GenBank/DDBJ whole genome shotgun (WGS) entry which is preliminary data.</text>
</comment>
<dbReference type="Proteomes" id="UP000318199">
    <property type="component" value="Unassembled WGS sequence"/>
</dbReference>
<dbReference type="GO" id="GO:0016491">
    <property type="term" value="F:oxidoreductase activity"/>
    <property type="evidence" value="ECO:0007669"/>
    <property type="project" value="UniProtKB-KW"/>
</dbReference>
<dbReference type="PANTHER" id="PTHR43476">
    <property type="entry name" value="3-(3-HYDROXY-PHENYL)PROPIONATE/3-HYDROXYCINNAMIC ACID HYDROXYLASE"/>
    <property type="match status" value="1"/>
</dbReference>
<reference evidence="3 4" key="1">
    <citation type="submission" date="2019-07" db="EMBL/GenBank/DDBJ databases">
        <title>Caenimonas sedimenti sp. nov., isolated from activated sludge.</title>
        <authorList>
            <person name="Xu J."/>
        </authorList>
    </citation>
    <scope>NUCLEOTIDE SEQUENCE [LARGE SCALE GENOMIC DNA]</scope>
    <source>
        <strain evidence="3 4">HX-9-20</strain>
    </source>
</reference>
<dbReference type="PRINTS" id="PR00420">
    <property type="entry name" value="RNGMNOXGNASE"/>
</dbReference>
<dbReference type="RefSeq" id="WP_145895337.1">
    <property type="nucleotide sequence ID" value="NZ_VOBQ01000019.1"/>
</dbReference>
<keyword evidence="1" id="KW-0560">Oxidoreductase</keyword>
<name>A0A562ZIL5_9BURK</name>
<sequence length="411" mass="44186">MATLHTRCCIAGGGPAGMMLGLLLARAGVDVLVLEKHADFLRDFRGDTVHPSTLEVLHELGLLEDFLARPHDKAYDIHVDIGGERAHIADFRRLKTRCGFIAMMPQWEFLDFLRDEGERHASFRALLRTRAEGLIDEGGRVVGVRAAGSDGPLEIRADLVVGADGRHSTLRGAAGLPVRDLGAPIDVLWMRVTKLPTDVSGSGGRVGTGRFVALIDRGSYWQCAFVIHKGGIEAIRARGLPAFLADFAALVPRFAGRLAADLPDWEAIKLLSVSVDRLEQWWKPGLLCIGDAAHAMSPIGGVGINLAIQDAVAAGNILGPALADPACTPAALDALLPRVQQRRLFPTRVTQAVQVAAQNRLINPLLDSTQAPRMPAALKLLNRFPALRALPAYAVGIGARPEHVLPARKKS</sequence>
<accession>A0A562ZIL5</accession>
<protein>
    <submittedName>
        <fullName evidence="3">FAD-dependent oxidoreductase</fullName>
    </submittedName>
</protein>
<dbReference type="InterPro" id="IPR002938">
    <property type="entry name" value="FAD-bd"/>
</dbReference>
<organism evidence="3 4">
    <name type="scientific">Caenimonas sedimenti</name>
    <dbReference type="NCBI Taxonomy" id="2596921"/>
    <lineage>
        <taxon>Bacteria</taxon>
        <taxon>Pseudomonadati</taxon>
        <taxon>Pseudomonadota</taxon>
        <taxon>Betaproteobacteria</taxon>
        <taxon>Burkholderiales</taxon>
        <taxon>Comamonadaceae</taxon>
        <taxon>Caenimonas</taxon>
    </lineage>
</organism>
<evidence type="ECO:0000313" key="4">
    <source>
        <dbReference type="Proteomes" id="UP000318199"/>
    </source>
</evidence>
<dbReference type="SUPFAM" id="SSF51905">
    <property type="entry name" value="FAD/NAD(P)-binding domain"/>
    <property type="match status" value="1"/>
</dbReference>
<dbReference type="OrthoDB" id="5487740at2"/>
<proteinExistence type="predicted"/>
<dbReference type="NCBIfam" id="NF004834">
    <property type="entry name" value="PRK06185.1-3"/>
    <property type="match status" value="1"/>
</dbReference>
<dbReference type="PANTHER" id="PTHR43476:SF5">
    <property type="entry name" value="FAD-DEPENDENT MONOOXYGENASE"/>
    <property type="match status" value="1"/>
</dbReference>
<dbReference type="InterPro" id="IPR050631">
    <property type="entry name" value="PheA/TfdB_FAD_monoxygenase"/>
</dbReference>
<dbReference type="EMBL" id="VOBQ01000019">
    <property type="protein sequence ID" value="TWO68422.1"/>
    <property type="molecule type" value="Genomic_DNA"/>
</dbReference>
<evidence type="ECO:0000259" key="2">
    <source>
        <dbReference type="Pfam" id="PF01494"/>
    </source>
</evidence>
<dbReference type="Pfam" id="PF01494">
    <property type="entry name" value="FAD_binding_3"/>
    <property type="match status" value="1"/>
</dbReference>
<feature type="domain" description="FAD-binding" evidence="2">
    <location>
        <begin position="6"/>
        <end position="325"/>
    </location>
</feature>
<dbReference type="Gene3D" id="3.50.50.60">
    <property type="entry name" value="FAD/NAD(P)-binding domain"/>
    <property type="match status" value="2"/>
</dbReference>
<dbReference type="AlphaFoldDB" id="A0A562ZIL5"/>
<dbReference type="GO" id="GO:0071949">
    <property type="term" value="F:FAD binding"/>
    <property type="evidence" value="ECO:0007669"/>
    <property type="project" value="InterPro"/>
</dbReference>
<gene>
    <name evidence="3" type="ORF">FN976_22585</name>
</gene>
<evidence type="ECO:0000256" key="1">
    <source>
        <dbReference type="ARBA" id="ARBA00023002"/>
    </source>
</evidence>
<keyword evidence="4" id="KW-1185">Reference proteome</keyword>